<dbReference type="GO" id="GO:0010824">
    <property type="term" value="P:regulation of centrosome duplication"/>
    <property type="evidence" value="ECO:0007669"/>
    <property type="project" value="TreeGrafter"/>
</dbReference>
<reference evidence="3" key="1">
    <citation type="submission" date="2017-07" db="EMBL/GenBank/DDBJ databases">
        <authorList>
            <person name="Mikheyev A."/>
            <person name="Grau M."/>
        </authorList>
    </citation>
    <scope>NUCLEOTIDE SEQUENCE</scope>
    <source>
        <tissue evidence="3">Venom_gland</tissue>
    </source>
</reference>
<feature type="region of interest" description="Disordered" evidence="2">
    <location>
        <begin position="143"/>
        <end position="166"/>
    </location>
</feature>
<evidence type="ECO:0000313" key="3">
    <source>
        <dbReference type="EMBL" id="LAA29683.1"/>
    </source>
</evidence>
<dbReference type="GO" id="GO:0005929">
    <property type="term" value="C:cilium"/>
    <property type="evidence" value="ECO:0007669"/>
    <property type="project" value="GOC"/>
</dbReference>
<dbReference type="InterPro" id="IPR030465">
    <property type="entry name" value="CEP131"/>
</dbReference>
<evidence type="ECO:0000256" key="1">
    <source>
        <dbReference type="SAM" id="Coils"/>
    </source>
</evidence>
<dbReference type="PANTHER" id="PTHR31540:SF1">
    <property type="entry name" value="CENTROSOMAL PROTEIN OF 131 KDA"/>
    <property type="match status" value="1"/>
</dbReference>
<dbReference type="PANTHER" id="PTHR31540">
    <property type="entry name" value="CENTROSOMAL PROTEIN OF 131 KDA"/>
    <property type="match status" value="1"/>
</dbReference>
<feature type="coiled-coil region" evidence="1">
    <location>
        <begin position="17"/>
        <end position="73"/>
    </location>
</feature>
<proteinExistence type="predicted"/>
<reference evidence="3" key="2">
    <citation type="submission" date="2017-12" db="EMBL/GenBank/DDBJ databases">
        <title>Coralsnake Venomics: Analyses of Venom Gland Transcriptomes and Proteomes of Six Brazilian Taxa.</title>
        <authorList>
            <person name="Aird S.D."/>
            <person name="Jorge da Silva N."/>
            <person name="Qiu L."/>
            <person name="Villar-Briones A."/>
            <person name="Aparecida-Saddi V."/>
            <person name="Campos-Telles M.P."/>
            <person name="Grau M."/>
            <person name="Mikheyev A.S."/>
        </authorList>
    </citation>
    <scope>NUCLEOTIDE SEQUENCE</scope>
    <source>
        <tissue evidence="3">Venom_gland</tissue>
    </source>
</reference>
<dbReference type="EMBL" id="IACI01082942">
    <property type="protein sequence ID" value="LAA29683.1"/>
    <property type="molecule type" value="Transcribed_RNA"/>
</dbReference>
<dbReference type="GO" id="GO:0034451">
    <property type="term" value="C:centriolar satellite"/>
    <property type="evidence" value="ECO:0007669"/>
    <property type="project" value="TreeGrafter"/>
</dbReference>
<sequence length="166" mass="20074">MQREQYEGAIQRHLAFIDQLIDDKRALNQKCEAVVSELKLVDQKYTKKIAQMQEQHELEIKKLKQLMTATEKIRREKWIDEKTKKIKEITVKGLEPEIQKLIAKHKLEIKKLKSLHEVELLQSDERAAQRYIRQTEELREMLEHEKEEQGQRERELARQRYEGRNM</sequence>
<dbReference type="GO" id="GO:0035735">
    <property type="term" value="P:intraciliary transport involved in cilium assembly"/>
    <property type="evidence" value="ECO:0007669"/>
    <property type="project" value="InterPro"/>
</dbReference>
<protein>
    <submittedName>
        <fullName evidence="3">Uncharacterized protein</fullName>
    </submittedName>
</protein>
<evidence type="ECO:0000256" key="2">
    <source>
        <dbReference type="SAM" id="MobiDB-lite"/>
    </source>
</evidence>
<dbReference type="AlphaFoldDB" id="A0A2H6NCR1"/>
<organism evidence="3">
    <name type="scientific">Micrurus carvalhoi</name>
    <dbReference type="NCBI Taxonomy" id="3147026"/>
    <lineage>
        <taxon>Eukaryota</taxon>
        <taxon>Metazoa</taxon>
        <taxon>Chordata</taxon>
        <taxon>Craniata</taxon>
        <taxon>Vertebrata</taxon>
        <taxon>Euteleostomi</taxon>
        <taxon>Lepidosauria</taxon>
        <taxon>Squamata</taxon>
        <taxon>Bifurcata</taxon>
        <taxon>Unidentata</taxon>
        <taxon>Episquamata</taxon>
        <taxon>Toxicofera</taxon>
        <taxon>Serpentes</taxon>
        <taxon>Colubroidea</taxon>
        <taxon>Elapidae</taxon>
        <taxon>Elapinae</taxon>
        <taxon>Micrurus</taxon>
    </lineage>
</organism>
<name>A0A2H6NCR1_9SAUR</name>
<accession>A0A2H6NCR1</accession>
<keyword evidence="1" id="KW-0175">Coiled coil</keyword>